<comment type="caution">
    <text evidence="5">The sequence shown here is derived from an EMBL/GenBank/DDBJ whole genome shotgun (WGS) entry which is preliminary data.</text>
</comment>
<dbReference type="InterPro" id="IPR009081">
    <property type="entry name" value="PP-bd_ACP"/>
</dbReference>
<dbReference type="CDD" id="cd19531">
    <property type="entry name" value="LCL_NRPS-like"/>
    <property type="match status" value="1"/>
</dbReference>
<dbReference type="Gene3D" id="1.10.1200.10">
    <property type="entry name" value="ACP-like"/>
    <property type="match status" value="1"/>
</dbReference>
<evidence type="ECO:0000256" key="1">
    <source>
        <dbReference type="ARBA" id="ARBA00001957"/>
    </source>
</evidence>
<dbReference type="InterPro" id="IPR023213">
    <property type="entry name" value="CAT-like_dom_sf"/>
</dbReference>
<dbReference type="Pfam" id="PF00550">
    <property type="entry name" value="PP-binding"/>
    <property type="match status" value="1"/>
</dbReference>
<dbReference type="PROSITE" id="PS50075">
    <property type="entry name" value="CARRIER"/>
    <property type="match status" value="1"/>
</dbReference>
<dbReference type="InterPro" id="IPR045851">
    <property type="entry name" value="AMP-bd_C_sf"/>
</dbReference>
<keyword evidence="3" id="KW-0597">Phosphoprotein</keyword>
<dbReference type="InterPro" id="IPR020806">
    <property type="entry name" value="PKS_PP-bd"/>
</dbReference>
<dbReference type="GO" id="GO:0044550">
    <property type="term" value="P:secondary metabolite biosynthetic process"/>
    <property type="evidence" value="ECO:0007669"/>
    <property type="project" value="TreeGrafter"/>
</dbReference>
<dbReference type="GO" id="GO:0031177">
    <property type="term" value="F:phosphopantetheine binding"/>
    <property type="evidence" value="ECO:0007669"/>
    <property type="project" value="InterPro"/>
</dbReference>
<dbReference type="Pfam" id="PF13193">
    <property type="entry name" value="AMP-binding_C"/>
    <property type="match status" value="1"/>
</dbReference>
<dbReference type="InterPro" id="IPR025110">
    <property type="entry name" value="AMP-bd_C"/>
</dbReference>
<dbReference type="InterPro" id="IPR000873">
    <property type="entry name" value="AMP-dep_synth/lig_dom"/>
</dbReference>
<dbReference type="EMBL" id="NMQT01000011">
    <property type="protein sequence ID" value="OXM58443.1"/>
    <property type="molecule type" value="Genomic_DNA"/>
</dbReference>
<dbReference type="SUPFAM" id="SSF47336">
    <property type="entry name" value="ACP-like"/>
    <property type="match status" value="1"/>
</dbReference>
<dbReference type="CDD" id="cd12117">
    <property type="entry name" value="A_NRPS_Srf_like"/>
    <property type="match status" value="1"/>
</dbReference>
<dbReference type="Gene3D" id="2.30.38.10">
    <property type="entry name" value="Luciferase, Domain 3"/>
    <property type="match status" value="1"/>
</dbReference>
<dbReference type="NCBIfam" id="TIGR01733">
    <property type="entry name" value="AA-adenyl-dom"/>
    <property type="match status" value="1"/>
</dbReference>
<dbReference type="GO" id="GO:0005737">
    <property type="term" value="C:cytoplasm"/>
    <property type="evidence" value="ECO:0007669"/>
    <property type="project" value="TreeGrafter"/>
</dbReference>
<comment type="cofactor">
    <cofactor evidence="1">
        <name>pantetheine 4'-phosphate</name>
        <dbReference type="ChEBI" id="CHEBI:47942"/>
    </cofactor>
</comment>
<dbReference type="Gene3D" id="3.30.300.30">
    <property type="match status" value="1"/>
</dbReference>
<dbReference type="GO" id="GO:0008610">
    <property type="term" value="P:lipid biosynthetic process"/>
    <property type="evidence" value="ECO:0007669"/>
    <property type="project" value="UniProtKB-ARBA"/>
</dbReference>
<dbReference type="Pfam" id="PF00668">
    <property type="entry name" value="Condensation"/>
    <property type="match status" value="1"/>
</dbReference>
<dbReference type="AlphaFoldDB" id="A0A229SHV1"/>
<keyword evidence="6" id="KW-1185">Reference proteome</keyword>
<dbReference type="PROSITE" id="PS00012">
    <property type="entry name" value="PHOSPHOPANTETHEINE"/>
    <property type="match status" value="1"/>
</dbReference>
<name>A0A229SHV1_9PSEU</name>
<evidence type="ECO:0000256" key="2">
    <source>
        <dbReference type="ARBA" id="ARBA00022450"/>
    </source>
</evidence>
<dbReference type="InterPro" id="IPR010071">
    <property type="entry name" value="AA_adenyl_dom"/>
</dbReference>
<dbReference type="PANTHER" id="PTHR45527:SF1">
    <property type="entry name" value="FATTY ACID SYNTHASE"/>
    <property type="match status" value="1"/>
</dbReference>
<proteinExistence type="predicted"/>
<dbReference type="GO" id="GO:0043041">
    <property type="term" value="P:amino acid activation for nonribosomal peptide biosynthetic process"/>
    <property type="evidence" value="ECO:0007669"/>
    <property type="project" value="TreeGrafter"/>
</dbReference>
<dbReference type="InterPro" id="IPR001242">
    <property type="entry name" value="Condensation_dom"/>
</dbReference>
<dbReference type="Proteomes" id="UP000215223">
    <property type="component" value="Unassembled WGS sequence"/>
</dbReference>
<dbReference type="SMART" id="SM00823">
    <property type="entry name" value="PKS_PP"/>
    <property type="match status" value="1"/>
</dbReference>
<dbReference type="SUPFAM" id="SSF52777">
    <property type="entry name" value="CoA-dependent acyltransferases"/>
    <property type="match status" value="2"/>
</dbReference>
<evidence type="ECO:0000313" key="5">
    <source>
        <dbReference type="EMBL" id="OXM58443.1"/>
    </source>
</evidence>
<dbReference type="PANTHER" id="PTHR45527">
    <property type="entry name" value="NONRIBOSOMAL PEPTIDE SYNTHETASE"/>
    <property type="match status" value="1"/>
</dbReference>
<feature type="domain" description="Carrier" evidence="4">
    <location>
        <begin position="994"/>
        <end position="1070"/>
    </location>
</feature>
<dbReference type="Pfam" id="PF00501">
    <property type="entry name" value="AMP-binding"/>
    <property type="match status" value="1"/>
</dbReference>
<evidence type="ECO:0000313" key="6">
    <source>
        <dbReference type="Proteomes" id="UP000215223"/>
    </source>
</evidence>
<evidence type="ECO:0000256" key="3">
    <source>
        <dbReference type="ARBA" id="ARBA00022553"/>
    </source>
</evidence>
<dbReference type="Gene3D" id="3.40.50.980">
    <property type="match status" value="2"/>
</dbReference>
<evidence type="ECO:0000259" key="4">
    <source>
        <dbReference type="PROSITE" id="PS50075"/>
    </source>
</evidence>
<dbReference type="InterPro" id="IPR036736">
    <property type="entry name" value="ACP-like_sf"/>
</dbReference>
<protein>
    <recommendedName>
        <fullName evidence="4">Carrier domain-containing protein</fullName>
    </recommendedName>
</protein>
<dbReference type="InterPro" id="IPR006162">
    <property type="entry name" value="Ppantetheine_attach_site"/>
</dbReference>
<dbReference type="Gene3D" id="3.30.559.30">
    <property type="entry name" value="Nonribosomal peptide synthetase, condensation domain"/>
    <property type="match status" value="1"/>
</dbReference>
<organism evidence="5 6">
    <name type="scientific">Amycolatopsis thailandensis</name>
    <dbReference type="NCBI Taxonomy" id="589330"/>
    <lineage>
        <taxon>Bacteria</taxon>
        <taxon>Bacillati</taxon>
        <taxon>Actinomycetota</taxon>
        <taxon>Actinomycetes</taxon>
        <taxon>Pseudonocardiales</taxon>
        <taxon>Pseudonocardiaceae</taxon>
        <taxon>Amycolatopsis</taxon>
    </lineage>
</organism>
<reference evidence="5 6" key="1">
    <citation type="submission" date="2017-07" db="EMBL/GenBank/DDBJ databases">
        <title>Amycolatopsis thailandensis Genome sequencing and assembly.</title>
        <authorList>
            <person name="Kaur N."/>
            <person name="Mayilraj S."/>
        </authorList>
    </citation>
    <scope>NUCLEOTIDE SEQUENCE [LARGE SCALE GENOMIC DNA]</scope>
    <source>
        <strain evidence="5 6">JCM 16380</strain>
    </source>
</reference>
<dbReference type="FunFam" id="2.30.38.10:FF:000001">
    <property type="entry name" value="Non-ribosomal peptide synthetase PvdI"/>
    <property type="match status" value="1"/>
</dbReference>
<gene>
    <name evidence="5" type="ORF">CFP71_02550</name>
</gene>
<dbReference type="SUPFAM" id="SSF56801">
    <property type="entry name" value="Acetyl-CoA synthetase-like"/>
    <property type="match status" value="1"/>
</dbReference>
<dbReference type="Gene3D" id="3.30.559.10">
    <property type="entry name" value="Chloramphenicol acetyltransferase-like domain"/>
    <property type="match status" value="1"/>
</dbReference>
<sequence length="1073" mass="114821">MELVTDLVPGDTATAGPVRLPRRPDEDGRVLLPASFAQRRLWPLQRFFPDSFAYNYLILLRIEGELDVAALRKSVWRLVDRHESLRTALVHDTELRQRVRPVGAPENHPPMPVLPVAPDAGEDPWESARLDAIREGQEPFDLSAGPTLRASLRGVGARAHLLALSVHHAVFDGWSEDVLLAELAVCYSALADGREPVLPELPVQHGDIAEWERHAVAAAEPELLAYWKNVLTGLTPLDLRTDRPRPARPAFRGAAYGIPVPAATVTALRSLCREQHVSLYMALVAVVAAAMGRWARQDDVPVAVQVANRPLPAAENVLGFLVNGLVLRTDLGGNPRFADLLEQVFLTFMDGLEHQGMPFERLAEVLEPGRDLSRTPLAQVAVALDRVVDPAGFAGLRVSRADSFLGVAKWELAVTFRERGDELTAIVTYDTDLFDEATIARLTDYLVRSLTALAEEPDRPVLDVPLVVGAERARLVEDVNRTRIPFPDRSIQELFEEQVASAPDAPAVHHDGGVLSYAELNSLANTVAHGLLARGIGLESRVGLCLRRSPEAIAAILGVLKSGAAYVPLAPDHPPERLRLLVEDSGAAVVLTDTRSSEAVAGLPGTVSWADITSAPATGNPPRLADGRTLAHVVYTSGSTGKPNPVGVEQRSIGRLVRGARFHEFGRGDVCLHLSPLTFDASLVELWGPLLNGGAVAIPPGDAGTSAILDQIRAAVDTHPVTMMQLIAPQLNLIVEHAPELLSSIRTLFVGGDVVDPAAVSAALDHVDSDAVLHMYGPTESTLFATFEPVHAVRPGQGVLPIGRPIGNTTVYVVDPGLRPVPAGVPGELLLGGAGLARGYLGRPALTAERFVPDPFSGERGARLYRTGDLVRFLADGRLEFLGRIDGQVKLRGFRVETGEVASALRAHPDVDDAVVLLRSDLRGGPALVGYAVARQGTAFEPAVVDRYLREILPAALVPAYLIAVPEIPLTGNAKVDRAALPVPDKDNGADGEPPSTGTEKRVAKIWLAVTGAGQVARDTPFFAAGGNSLLLVGLAERLGEEFGALAPSVVELFDQTTVRRIAAFVDGQGRTS</sequence>
<dbReference type="GO" id="GO:0003824">
    <property type="term" value="F:catalytic activity"/>
    <property type="evidence" value="ECO:0007669"/>
    <property type="project" value="InterPro"/>
</dbReference>
<accession>A0A229SHV1</accession>
<keyword evidence="2" id="KW-0596">Phosphopantetheine</keyword>